<dbReference type="GO" id="GO:0016020">
    <property type="term" value="C:membrane"/>
    <property type="evidence" value="ECO:0007669"/>
    <property type="project" value="InterPro"/>
</dbReference>
<evidence type="ECO:0000313" key="4">
    <source>
        <dbReference type="EMBL" id="SFH60520.1"/>
    </source>
</evidence>
<feature type="transmembrane region" description="Helical" evidence="1">
    <location>
        <begin position="9"/>
        <end position="42"/>
    </location>
</feature>
<dbReference type="AlphaFoldDB" id="A0A1I3BED7"/>
<keyword evidence="1" id="KW-0812">Transmembrane</keyword>
<keyword evidence="5" id="KW-1185">Reference proteome</keyword>
<dbReference type="InterPro" id="IPR056066">
    <property type="entry name" value="DUF7649"/>
</dbReference>
<feature type="transmembrane region" description="Helical" evidence="1">
    <location>
        <begin position="54"/>
        <end position="84"/>
    </location>
</feature>
<evidence type="ECO:0000313" key="5">
    <source>
        <dbReference type="Proteomes" id="UP000198668"/>
    </source>
</evidence>
<evidence type="ECO:0000256" key="1">
    <source>
        <dbReference type="SAM" id="Phobius"/>
    </source>
</evidence>
<protein>
    <submittedName>
        <fullName evidence="4">Predicted membrane protein</fullName>
    </submittedName>
</protein>
<dbReference type="EMBL" id="FOQE01000006">
    <property type="protein sequence ID" value="SFH60520.1"/>
    <property type="molecule type" value="Genomic_DNA"/>
</dbReference>
<dbReference type="Pfam" id="PF09922">
    <property type="entry name" value="LiaF-like_C"/>
    <property type="match status" value="1"/>
</dbReference>
<name>A0A1I3BED7_9LACT</name>
<dbReference type="PIRSF" id="PIRSF031509">
    <property type="entry name" value="Cell_wall_LiaF/YvqF"/>
    <property type="match status" value="1"/>
</dbReference>
<keyword evidence="1" id="KW-1133">Transmembrane helix</keyword>
<evidence type="ECO:0000259" key="2">
    <source>
        <dbReference type="Pfam" id="PF09922"/>
    </source>
</evidence>
<dbReference type="NCBIfam" id="NF040535">
    <property type="entry name" value="LiaF_C_term"/>
    <property type="match status" value="1"/>
</dbReference>
<evidence type="ECO:0000259" key="3">
    <source>
        <dbReference type="Pfam" id="PF24661"/>
    </source>
</evidence>
<dbReference type="Proteomes" id="UP000198668">
    <property type="component" value="Unassembled WGS sequence"/>
</dbReference>
<dbReference type="OrthoDB" id="2351415at2"/>
<accession>A0A1I3BED7</accession>
<dbReference type="InterPro" id="IPR016975">
    <property type="entry name" value="Cell_wall_LiaF"/>
</dbReference>
<sequence>MKNRWRAFLFIEAVLVLWLIYQITTHLFILGMIILGLFIFFSVQSSKKENKTPYYLISLFLILFSLFSLTSFWVFLIVNGVWLLSEGKSHLKKMDNRLFKHAPWNKKDMIVVDTVEKMPKNGKKIKYEWLGNTKIGDQVYEWDDINLSVLAGDTIIDLGNTFLPKSENFVVLRKGFGKTRILVPTGTGILLEHHTLNGKVIFEGETISLSNETLKIYSKDYDESTRKLKIITSVFLGDLEVISV</sequence>
<proteinExistence type="predicted"/>
<feature type="domain" description="DUF7649" evidence="3">
    <location>
        <begin position="2"/>
        <end position="84"/>
    </location>
</feature>
<feature type="domain" description="Cell wall-active antibiotics response LiaF-like C-terminal" evidence="2">
    <location>
        <begin position="129"/>
        <end position="241"/>
    </location>
</feature>
<keyword evidence="1" id="KW-0472">Membrane</keyword>
<reference evidence="4 5" key="1">
    <citation type="submission" date="2016-10" db="EMBL/GenBank/DDBJ databases">
        <authorList>
            <person name="de Groot N.N."/>
        </authorList>
    </citation>
    <scope>NUCLEOTIDE SEQUENCE [LARGE SCALE GENOMIC DNA]</scope>
    <source>
        <strain evidence="4 5">DSM 27630</strain>
    </source>
</reference>
<dbReference type="InterPro" id="IPR047793">
    <property type="entry name" value="LiaF_C"/>
</dbReference>
<gene>
    <name evidence="4" type="ORF">SAMN04489868_10611</name>
</gene>
<dbReference type="InterPro" id="IPR024425">
    <property type="entry name" value="LiaF-like_C"/>
</dbReference>
<dbReference type="Pfam" id="PF24661">
    <property type="entry name" value="DUF7649"/>
    <property type="match status" value="1"/>
</dbReference>
<organism evidence="4 5">
    <name type="scientific">Pisciglobus halotolerans</name>
    <dbReference type="NCBI Taxonomy" id="745365"/>
    <lineage>
        <taxon>Bacteria</taxon>
        <taxon>Bacillati</taxon>
        <taxon>Bacillota</taxon>
        <taxon>Bacilli</taxon>
        <taxon>Lactobacillales</taxon>
        <taxon>Carnobacteriaceae</taxon>
    </lineage>
</organism>
<dbReference type="RefSeq" id="WP_092091467.1">
    <property type="nucleotide sequence ID" value="NZ_FOQE01000006.1"/>
</dbReference>